<reference evidence="1 2" key="1">
    <citation type="journal article" date="2017" name="Genome Biol. Evol.">
        <title>Phytophthora megakarya and P. palmivora, closely related causal agents of cacao black pod rot, underwent increases in genome sizes and gene numbers by different mechanisms.</title>
        <authorList>
            <person name="Ali S.S."/>
            <person name="Shao J."/>
            <person name="Lary D.J."/>
            <person name="Kronmiller B."/>
            <person name="Shen D."/>
            <person name="Strem M.D."/>
            <person name="Amoako-Attah I."/>
            <person name="Akrofi A.Y."/>
            <person name="Begoude B.A."/>
            <person name="Ten Hoopen G.M."/>
            <person name="Coulibaly K."/>
            <person name="Kebe B.I."/>
            <person name="Melnick R.L."/>
            <person name="Guiltinan M.J."/>
            <person name="Tyler B.M."/>
            <person name="Meinhardt L.W."/>
            <person name="Bailey B.A."/>
        </authorList>
    </citation>
    <scope>NUCLEOTIDE SEQUENCE [LARGE SCALE GENOMIC DNA]</scope>
    <source>
        <strain evidence="2">sbr112.9</strain>
    </source>
</reference>
<evidence type="ECO:0000313" key="2">
    <source>
        <dbReference type="Proteomes" id="UP000237271"/>
    </source>
</evidence>
<organism evidence="1 2">
    <name type="scientific">Phytophthora palmivora</name>
    <dbReference type="NCBI Taxonomy" id="4796"/>
    <lineage>
        <taxon>Eukaryota</taxon>
        <taxon>Sar</taxon>
        <taxon>Stramenopiles</taxon>
        <taxon>Oomycota</taxon>
        <taxon>Peronosporomycetes</taxon>
        <taxon>Peronosporales</taxon>
        <taxon>Peronosporaceae</taxon>
        <taxon>Phytophthora</taxon>
    </lineage>
</organism>
<dbReference type="AlphaFoldDB" id="A0A2P4XA73"/>
<proteinExistence type="predicted"/>
<dbReference type="OrthoDB" id="128268at2759"/>
<evidence type="ECO:0000313" key="1">
    <source>
        <dbReference type="EMBL" id="POM62453.1"/>
    </source>
</evidence>
<gene>
    <name evidence="1" type="ORF">PHPALM_28398</name>
</gene>
<protein>
    <submittedName>
        <fullName evidence="1">Uncharacterized protein</fullName>
    </submittedName>
</protein>
<comment type="caution">
    <text evidence="1">The sequence shown here is derived from an EMBL/GenBank/DDBJ whole genome shotgun (WGS) entry which is preliminary data.</text>
</comment>
<sequence length="97" mass="11369">MRASGWEFDPAQFPPDERYPNLYTGPYGPTAKVLELAESPLDLDVAKESNRYFLQNLTARVDQMHTNQRTPRKKPRDRFMMRAAKKDDIKPHEILHI</sequence>
<dbReference type="EMBL" id="NCKW01015568">
    <property type="protein sequence ID" value="POM62453.1"/>
    <property type="molecule type" value="Genomic_DNA"/>
</dbReference>
<name>A0A2P4XA73_9STRA</name>
<accession>A0A2P4XA73</accession>
<dbReference type="Proteomes" id="UP000237271">
    <property type="component" value="Unassembled WGS sequence"/>
</dbReference>
<keyword evidence="2" id="KW-1185">Reference proteome</keyword>